<sequence>MTTADSFDAFVLARSGRLLRTAYLLTQDHALAEDLLQTALAKVWFAWSRIEGGDPEPYVRKVLVNTYSTWWRRRWNGEQPTDELPESAGPEGTGAAERTDLWRALQQLPRRQRAVVVLRYYEDLSEAETARILGCSVGTVKSQASKAFAKLRLDPNLIDPPPPTRAAAVPTHQVGTTDGESAVPSAELADKETSR</sequence>
<evidence type="ECO:0000259" key="7">
    <source>
        <dbReference type="Pfam" id="PF04542"/>
    </source>
</evidence>
<dbReference type="SUPFAM" id="SSF88659">
    <property type="entry name" value="Sigma3 and sigma4 domains of RNA polymerase sigma factors"/>
    <property type="match status" value="1"/>
</dbReference>
<dbReference type="Gene3D" id="1.10.1740.10">
    <property type="match status" value="1"/>
</dbReference>
<keyword evidence="4" id="KW-0238">DNA-binding</keyword>
<dbReference type="InterPro" id="IPR036388">
    <property type="entry name" value="WH-like_DNA-bd_sf"/>
</dbReference>
<dbReference type="GO" id="GO:0016987">
    <property type="term" value="F:sigma factor activity"/>
    <property type="evidence" value="ECO:0007669"/>
    <property type="project" value="UniProtKB-KW"/>
</dbReference>
<dbReference type="NCBIfam" id="TIGR02937">
    <property type="entry name" value="sigma70-ECF"/>
    <property type="match status" value="1"/>
</dbReference>
<feature type="domain" description="RNA polymerase sigma-70 region 2" evidence="7">
    <location>
        <begin position="15"/>
        <end position="75"/>
    </location>
</feature>
<dbReference type="GO" id="GO:0006352">
    <property type="term" value="P:DNA-templated transcription initiation"/>
    <property type="evidence" value="ECO:0007669"/>
    <property type="project" value="InterPro"/>
</dbReference>
<dbReference type="AlphaFoldDB" id="A0A7W9JBH0"/>
<dbReference type="Pfam" id="PF04542">
    <property type="entry name" value="Sigma70_r2"/>
    <property type="match status" value="1"/>
</dbReference>
<dbReference type="InterPro" id="IPR014325">
    <property type="entry name" value="RNA_pol_sigma-E_actinobac"/>
</dbReference>
<comment type="caution">
    <text evidence="9">The sequence shown here is derived from an EMBL/GenBank/DDBJ whole genome shotgun (WGS) entry which is preliminary data.</text>
</comment>
<comment type="similarity">
    <text evidence="1">Belongs to the sigma-70 factor family. ECF subfamily.</text>
</comment>
<dbReference type="SUPFAM" id="SSF88946">
    <property type="entry name" value="Sigma2 domain of RNA polymerase sigma factors"/>
    <property type="match status" value="1"/>
</dbReference>
<keyword evidence="10" id="KW-1185">Reference proteome</keyword>
<evidence type="ECO:0000256" key="6">
    <source>
        <dbReference type="SAM" id="MobiDB-lite"/>
    </source>
</evidence>
<dbReference type="RefSeq" id="WP_337925887.1">
    <property type="nucleotide sequence ID" value="NZ_JACHMY010000001.1"/>
</dbReference>
<keyword evidence="3" id="KW-0731">Sigma factor</keyword>
<reference evidence="9 10" key="1">
    <citation type="submission" date="2020-08" db="EMBL/GenBank/DDBJ databases">
        <title>Sequencing the genomes of 1000 actinobacteria strains.</title>
        <authorList>
            <person name="Klenk H.-P."/>
        </authorList>
    </citation>
    <scope>NUCLEOTIDE SEQUENCE [LARGE SCALE GENOMIC DNA]</scope>
    <source>
        <strain evidence="9 10">DSM 28967</strain>
    </source>
</reference>
<dbReference type="CDD" id="cd06171">
    <property type="entry name" value="Sigma70_r4"/>
    <property type="match status" value="1"/>
</dbReference>
<evidence type="ECO:0000256" key="4">
    <source>
        <dbReference type="ARBA" id="ARBA00023125"/>
    </source>
</evidence>
<dbReference type="InterPro" id="IPR013249">
    <property type="entry name" value="RNA_pol_sigma70_r4_t2"/>
</dbReference>
<keyword evidence="2" id="KW-0805">Transcription regulation</keyword>
<dbReference type="Gene3D" id="1.10.10.10">
    <property type="entry name" value="Winged helix-like DNA-binding domain superfamily/Winged helix DNA-binding domain"/>
    <property type="match status" value="1"/>
</dbReference>
<evidence type="ECO:0000313" key="10">
    <source>
        <dbReference type="Proteomes" id="UP000549971"/>
    </source>
</evidence>
<evidence type="ECO:0000259" key="8">
    <source>
        <dbReference type="Pfam" id="PF08281"/>
    </source>
</evidence>
<dbReference type="NCBIfam" id="TIGR02983">
    <property type="entry name" value="SigE-fam_strep"/>
    <property type="match status" value="1"/>
</dbReference>
<dbReference type="PANTHER" id="PTHR43133">
    <property type="entry name" value="RNA POLYMERASE ECF-TYPE SIGMA FACTO"/>
    <property type="match status" value="1"/>
</dbReference>
<dbReference type="InterPro" id="IPR007627">
    <property type="entry name" value="RNA_pol_sigma70_r2"/>
</dbReference>
<dbReference type="Pfam" id="PF08281">
    <property type="entry name" value="Sigma70_r4_2"/>
    <property type="match status" value="1"/>
</dbReference>
<feature type="domain" description="RNA polymerase sigma factor 70 region 4 type 2" evidence="8">
    <location>
        <begin position="100"/>
        <end position="151"/>
    </location>
</feature>
<dbReference type="InterPro" id="IPR013325">
    <property type="entry name" value="RNA_pol_sigma_r2"/>
</dbReference>
<evidence type="ECO:0000256" key="2">
    <source>
        <dbReference type="ARBA" id="ARBA00023015"/>
    </source>
</evidence>
<proteinExistence type="inferred from homology"/>
<protein>
    <submittedName>
        <fullName evidence="9">RNA polymerase sigma-70 factor (Sigma-E family)</fullName>
    </submittedName>
</protein>
<gene>
    <name evidence="9" type="ORF">HDA39_005082</name>
</gene>
<name>A0A7W9JBH0_9ACTN</name>
<keyword evidence="5" id="KW-0804">Transcription</keyword>
<dbReference type="InterPro" id="IPR013324">
    <property type="entry name" value="RNA_pol_sigma_r3/r4-like"/>
</dbReference>
<evidence type="ECO:0000256" key="3">
    <source>
        <dbReference type="ARBA" id="ARBA00023082"/>
    </source>
</evidence>
<organism evidence="9 10">
    <name type="scientific">Kribbella italica</name>
    <dbReference type="NCBI Taxonomy" id="1540520"/>
    <lineage>
        <taxon>Bacteria</taxon>
        <taxon>Bacillati</taxon>
        <taxon>Actinomycetota</taxon>
        <taxon>Actinomycetes</taxon>
        <taxon>Propionibacteriales</taxon>
        <taxon>Kribbellaceae</taxon>
        <taxon>Kribbella</taxon>
    </lineage>
</organism>
<dbReference type="InterPro" id="IPR014284">
    <property type="entry name" value="RNA_pol_sigma-70_dom"/>
</dbReference>
<dbReference type="GO" id="GO:0003677">
    <property type="term" value="F:DNA binding"/>
    <property type="evidence" value="ECO:0007669"/>
    <property type="project" value="UniProtKB-KW"/>
</dbReference>
<dbReference type="Proteomes" id="UP000549971">
    <property type="component" value="Unassembled WGS sequence"/>
</dbReference>
<dbReference type="EMBL" id="JACHMY010000001">
    <property type="protein sequence ID" value="MBB5838348.1"/>
    <property type="molecule type" value="Genomic_DNA"/>
</dbReference>
<evidence type="ECO:0000313" key="9">
    <source>
        <dbReference type="EMBL" id="MBB5838348.1"/>
    </source>
</evidence>
<feature type="region of interest" description="Disordered" evidence="6">
    <location>
        <begin position="157"/>
        <end position="195"/>
    </location>
</feature>
<dbReference type="PANTHER" id="PTHR43133:SF50">
    <property type="entry name" value="ECF RNA POLYMERASE SIGMA FACTOR SIGM"/>
    <property type="match status" value="1"/>
</dbReference>
<accession>A0A7W9JBH0</accession>
<dbReference type="InterPro" id="IPR039425">
    <property type="entry name" value="RNA_pol_sigma-70-like"/>
</dbReference>
<evidence type="ECO:0000256" key="5">
    <source>
        <dbReference type="ARBA" id="ARBA00023163"/>
    </source>
</evidence>
<evidence type="ECO:0000256" key="1">
    <source>
        <dbReference type="ARBA" id="ARBA00010641"/>
    </source>
</evidence>